<comment type="caution">
    <text evidence="4">The sequence shown here is derived from an EMBL/GenBank/DDBJ whole genome shotgun (WGS) entry which is preliminary data.</text>
</comment>
<dbReference type="Proteomes" id="UP000648182">
    <property type="component" value="Unassembled WGS sequence"/>
</dbReference>
<evidence type="ECO:0000313" key="4">
    <source>
        <dbReference type="EMBL" id="MBD8006867.1"/>
    </source>
</evidence>
<dbReference type="RefSeq" id="WP_191815094.1">
    <property type="nucleotide sequence ID" value="NZ_JACSPV010000040.1"/>
</dbReference>
<evidence type="ECO:0000313" key="5">
    <source>
        <dbReference type="Proteomes" id="UP000648182"/>
    </source>
</evidence>
<dbReference type="PROSITE" id="PS01124">
    <property type="entry name" value="HTH_ARAC_FAMILY_2"/>
    <property type="match status" value="1"/>
</dbReference>
<proteinExistence type="predicted"/>
<feature type="domain" description="HTH araC/xylS-type" evidence="3">
    <location>
        <begin position="1"/>
        <end position="42"/>
    </location>
</feature>
<dbReference type="InterPro" id="IPR018060">
    <property type="entry name" value="HTH_AraC"/>
</dbReference>
<dbReference type="Gene3D" id="1.10.10.60">
    <property type="entry name" value="Homeodomain-like"/>
    <property type="match status" value="1"/>
</dbReference>
<dbReference type="InterPro" id="IPR009057">
    <property type="entry name" value="Homeodomain-like_sf"/>
</dbReference>
<dbReference type="Pfam" id="PF12833">
    <property type="entry name" value="HTH_18"/>
    <property type="match status" value="1"/>
</dbReference>
<keyword evidence="2" id="KW-0804">Transcription</keyword>
<reference evidence="4 5" key="1">
    <citation type="submission" date="2020-08" db="EMBL/GenBank/DDBJ databases">
        <title>A Genomic Blueprint of the Chicken Gut Microbiome.</title>
        <authorList>
            <person name="Gilroy R."/>
            <person name="Ravi A."/>
            <person name="Getino M."/>
            <person name="Pursley I."/>
            <person name="Horton D.L."/>
            <person name="Alikhan N.-F."/>
            <person name="Baker D."/>
            <person name="Gharbi K."/>
            <person name="Hall N."/>
            <person name="Watson M."/>
            <person name="Adriaenssens E.M."/>
            <person name="Foster-Nyarko E."/>
            <person name="Jarju S."/>
            <person name="Secka A."/>
            <person name="Antonio M."/>
            <person name="Oren A."/>
            <person name="Chaudhuri R."/>
            <person name="La Ragione R.M."/>
            <person name="Hildebrand F."/>
            <person name="Pallen M.J."/>
        </authorList>
    </citation>
    <scope>NUCLEOTIDE SEQUENCE [LARGE SCALE GENOMIC DNA]</scope>
    <source>
        <strain evidence="4 5">Sa1BUA2</strain>
    </source>
</reference>
<organism evidence="4 5">
    <name type="scientific">Bacillus norwichensis</name>
    <dbReference type="NCBI Taxonomy" id="2762217"/>
    <lineage>
        <taxon>Bacteria</taxon>
        <taxon>Bacillati</taxon>
        <taxon>Bacillota</taxon>
        <taxon>Bacilli</taxon>
        <taxon>Bacillales</taxon>
        <taxon>Bacillaceae</taxon>
        <taxon>Bacillus</taxon>
    </lineage>
</organism>
<sequence length="42" mass="4729">MEEASRQLIETFASVTEIACNVGYDNPSKFIHVFKKINAETP</sequence>
<name>A0ABR8VQ32_9BACI</name>
<keyword evidence="5" id="KW-1185">Reference proteome</keyword>
<evidence type="ECO:0000259" key="3">
    <source>
        <dbReference type="PROSITE" id="PS01124"/>
    </source>
</evidence>
<dbReference type="EMBL" id="JACSPV010000040">
    <property type="protein sequence ID" value="MBD8006867.1"/>
    <property type="molecule type" value="Genomic_DNA"/>
</dbReference>
<protein>
    <submittedName>
        <fullName evidence="4">Helix-turn-helix domain-containing protein</fullName>
    </submittedName>
</protein>
<keyword evidence="1" id="KW-0805">Transcription regulation</keyword>
<evidence type="ECO:0000256" key="2">
    <source>
        <dbReference type="ARBA" id="ARBA00023163"/>
    </source>
</evidence>
<gene>
    <name evidence="4" type="ORF">H9631_17510</name>
</gene>
<evidence type="ECO:0000256" key="1">
    <source>
        <dbReference type="ARBA" id="ARBA00023015"/>
    </source>
</evidence>
<dbReference type="SUPFAM" id="SSF46689">
    <property type="entry name" value="Homeodomain-like"/>
    <property type="match status" value="1"/>
</dbReference>
<accession>A0ABR8VQ32</accession>